<sequence length="188" mass="20327">MMGGDKPRTLLRDEYKYLRQASAFLVCSGLLLGLGGCSTPVAQYPAAQLFPPNYAAALADNMPLALSESKLCRGFAGQWDSILVVKPYVAKSEVKSLPISNYSAISDQVDGQSLDESNCTLLFVKAGRYVAYSVVLRTIDLATVEKQKNAPFVWLAKPDAQHLFMKKKAAASVADTAARYSVVLAAQK</sequence>
<proteinExistence type="predicted"/>
<accession>A0A2Z3GS63</accession>
<dbReference type="OrthoDB" id="1496257at2"/>
<gene>
    <name evidence="1" type="ORF">DDQ68_14450</name>
</gene>
<reference evidence="2" key="1">
    <citation type="submission" date="2018-04" db="EMBL/GenBank/DDBJ databases">
        <title>Complete genome of Antarctic heterotrophic bacterium Hymenobacter nivis.</title>
        <authorList>
            <person name="Terashima M."/>
        </authorList>
    </citation>
    <scope>NUCLEOTIDE SEQUENCE [LARGE SCALE GENOMIC DNA]</scope>
    <source>
        <strain evidence="2">NBRC 111535</strain>
    </source>
</reference>
<keyword evidence="2" id="KW-1185">Reference proteome</keyword>
<dbReference type="KEGG" id="hnv:DDQ68_14450"/>
<evidence type="ECO:0000313" key="1">
    <source>
        <dbReference type="EMBL" id="AWM33885.1"/>
    </source>
</evidence>
<dbReference type="EMBL" id="CP029145">
    <property type="protein sequence ID" value="AWM33885.1"/>
    <property type="molecule type" value="Genomic_DNA"/>
</dbReference>
<protein>
    <submittedName>
        <fullName evidence="1">Uncharacterized protein</fullName>
    </submittedName>
</protein>
<dbReference type="AlphaFoldDB" id="A0A2Z3GS63"/>
<organism evidence="1 2">
    <name type="scientific">Hymenobacter nivis</name>
    <dbReference type="NCBI Taxonomy" id="1850093"/>
    <lineage>
        <taxon>Bacteria</taxon>
        <taxon>Pseudomonadati</taxon>
        <taxon>Bacteroidota</taxon>
        <taxon>Cytophagia</taxon>
        <taxon>Cytophagales</taxon>
        <taxon>Hymenobacteraceae</taxon>
        <taxon>Hymenobacter</taxon>
    </lineage>
</organism>
<dbReference type="Proteomes" id="UP000245999">
    <property type="component" value="Chromosome"/>
</dbReference>
<evidence type="ECO:0000313" key="2">
    <source>
        <dbReference type="Proteomes" id="UP000245999"/>
    </source>
</evidence>
<name>A0A2Z3GS63_9BACT</name>